<dbReference type="InterPro" id="IPR005532">
    <property type="entry name" value="SUMF_dom"/>
</dbReference>
<dbReference type="PROSITE" id="PS51257">
    <property type="entry name" value="PROKAR_LIPOPROTEIN"/>
    <property type="match status" value="1"/>
</dbReference>
<accession>A0ABT5F413</accession>
<dbReference type="SUPFAM" id="SSF56436">
    <property type="entry name" value="C-type lectin-like"/>
    <property type="match status" value="1"/>
</dbReference>
<dbReference type="Proteomes" id="UP001221411">
    <property type="component" value="Unassembled WGS sequence"/>
</dbReference>
<organism evidence="3 4">
    <name type="scientific">Polyangium mundeleinium</name>
    <dbReference type="NCBI Taxonomy" id="2995306"/>
    <lineage>
        <taxon>Bacteria</taxon>
        <taxon>Pseudomonadati</taxon>
        <taxon>Myxococcota</taxon>
        <taxon>Polyangia</taxon>
        <taxon>Polyangiales</taxon>
        <taxon>Polyangiaceae</taxon>
        <taxon>Polyangium</taxon>
    </lineage>
</organism>
<proteinExistence type="predicted"/>
<evidence type="ECO:0000259" key="2">
    <source>
        <dbReference type="Pfam" id="PF03781"/>
    </source>
</evidence>
<gene>
    <name evidence="3" type="ORF">POL67_46390</name>
</gene>
<dbReference type="PANTHER" id="PTHR23150:SF19">
    <property type="entry name" value="FORMYLGLYCINE-GENERATING ENZYME"/>
    <property type="match status" value="1"/>
</dbReference>
<evidence type="ECO:0000256" key="1">
    <source>
        <dbReference type="SAM" id="MobiDB-lite"/>
    </source>
</evidence>
<dbReference type="EMBL" id="JAQNDO010000001">
    <property type="protein sequence ID" value="MDC0748845.1"/>
    <property type="molecule type" value="Genomic_DNA"/>
</dbReference>
<dbReference type="PANTHER" id="PTHR23150">
    <property type="entry name" value="SULFATASE MODIFYING FACTOR 1, 2"/>
    <property type="match status" value="1"/>
</dbReference>
<reference evidence="3 4" key="1">
    <citation type="submission" date="2022-11" db="EMBL/GenBank/DDBJ databases">
        <title>Minimal conservation of predation-associated metabolite biosynthetic gene clusters underscores biosynthetic potential of Myxococcota including descriptions for ten novel species: Archangium lansinium sp. nov., Myxococcus landrumus sp. nov., Nannocystis bai.</title>
        <authorList>
            <person name="Ahearne A."/>
            <person name="Stevens C."/>
            <person name="Dowd S."/>
        </authorList>
    </citation>
    <scope>NUCLEOTIDE SEQUENCE [LARGE SCALE GENOMIC DNA]</scope>
    <source>
        <strain evidence="3 4">RJM3</strain>
    </source>
</reference>
<evidence type="ECO:0000313" key="4">
    <source>
        <dbReference type="Proteomes" id="UP001221411"/>
    </source>
</evidence>
<keyword evidence="4" id="KW-1185">Reference proteome</keyword>
<evidence type="ECO:0000313" key="3">
    <source>
        <dbReference type="EMBL" id="MDC0748845.1"/>
    </source>
</evidence>
<name>A0ABT5F413_9BACT</name>
<dbReference type="RefSeq" id="WP_271928023.1">
    <property type="nucleotide sequence ID" value="NZ_JAQNDO010000001.1"/>
</dbReference>
<comment type="caution">
    <text evidence="3">The sequence shown here is derived from an EMBL/GenBank/DDBJ whole genome shotgun (WGS) entry which is preliminary data.</text>
</comment>
<dbReference type="InterPro" id="IPR051043">
    <property type="entry name" value="Sulfatase_Mod_Factor_Kinase"/>
</dbReference>
<feature type="region of interest" description="Disordered" evidence="1">
    <location>
        <begin position="38"/>
        <end position="58"/>
    </location>
</feature>
<dbReference type="InterPro" id="IPR016187">
    <property type="entry name" value="CTDL_fold"/>
</dbReference>
<feature type="domain" description="Sulfatase-modifying factor enzyme-like" evidence="2">
    <location>
        <begin position="88"/>
        <end position="288"/>
    </location>
</feature>
<dbReference type="Pfam" id="PF03781">
    <property type="entry name" value="FGE-sulfatase"/>
    <property type="match status" value="1"/>
</dbReference>
<sequence length="293" mass="29174">MRSGGRFFEAARAWGARTFGPVLCALVVACAPNLTTTGGAGGEGGDGSGGAGASGSGSAGGGGGAGGAIVCPETPNTPTMVPVASASGNYCIDSTEVTNNQYAAWLPSATSMETNQGPECAFNMSFVPAITPPADDHPVAHVDWCDASAFCKWHGKRLCGKIGGGSVPYADINNAATSQWYNACSGAGTLVYPYGGTYDAVACNGQDKMLTASKKVGSQAGCVGGLPGLFDMSGNLSEWEDACDGATGENDTCRRRGGGFASLATDLDCPTTGGGARGAANATTGFRCCVDVP</sequence>
<dbReference type="InterPro" id="IPR042095">
    <property type="entry name" value="SUMF_sf"/>
</dbReference>
<dbReference type="Gene3D" id="3.90.1580.10">
    <property type="entry name" value="paralog of FGE (formylglycine-generating enzyme)"/>
    <property type="match status" value="1"/>
</dbReference>
<protein>
    <submittedName>
        <fullName evidence="3">SUMF1/EgtB/PvdO family nonheme iron enzyme</fullName>
    </submittedName>
</protein>